<dbReference type="Pfam" id="PF02310">
    <property type="entry name" value="B12-binding"/>
    <property type="match status" value="1"/>
</dbReference>
<sequence length="217" mass="23439">MSVNKEELFAKLSDAVLEMEEELAVTLSKEVIENGVDAFEAIDQGLAHGMYRAGKLFEEEEYFVPELLMCSDAMNAGLDVLKPHLKVEEQAEKLKVVIGVVEGDTHDIGKNLVKLMLETSGFELIDLGRDVTPQAFVDKAKEEAAAMIAIGTLMTTTMDGMGEVIKILKSENIRDQFKVIVGGAPISQSFADKIGADGYASNAAQAVKLSKDLLSVG</sequence>
<organism evidence="5 6">
    <name type="scientific">Sporomusa silvacetica DSM 10669</name>
    <dbReference type="NCBI Taxonomy" id="1123289"/>
    <lineage>
        <taxon>Bacteria</taxon>
        <taxon>Bacillati</taxon>
        <taxon>Bacillota</taxon>
        <taxon>Negativicutes</taxon>
        <taxon>Selenomonadales</taxon>
        <taxon>Sporomusaceae</taxon>
        <taxon>Sporomusa</taxon>
    </lineage>
</organism>
<evidence type="ECO:0000259" key="4">
    <source>
        <dbReference type="PROSITE" id="PS51337"/>
    </source>
</evidence>
<keyword evidence="5" id="KW-0489">Methyltransferase</keyword>
<feature type="domain" description="B12-binding" evidence="3">
    <location>
        <begin position="93"/>
        <end position="217"/>
    </location>
</feature>
<dbReference type="RefSeq" id="WP_094605422.1">
    <property type="nucleotide sequence ID" value="NZ_CP155573.1"/>
</dbReference>
<accession>A0ABZ3IEJ9</accession>
<keyword evidence="1" id="KW-0479">Metal-binding</keyword>
<dbReference type="Gene3D" id="3.40.50.280">
    <property type="entry name" value="Cobalamin-binding domain"/>
    <property type="match status" value="1"/>
</dbReference>
<dbReference type="InterPro" id="IPR036594">
    <property type="entry name" value="Meth_synthase_dom"/>
</dbReference>
<dbReference type="InterPro" id="IPR006158">
    <property type="entry name" value="Cobalamin-bd"/>
</dbReference>
<name>A0ABZ3IEJ9_9FIRM</name>
<evidence type="ECO:0000313" key="6">
    <source>
        <dbReference type="Proteomes" id="UP000216752"/>
    </source>
</evidence>
<proteinExistence type="predicted"/>
<evidence type="ECO:0000259" key="3">
    <source>
        <dbReference type="PROSITE" id="PS51332"/>
    </source>
</evidence>
<dbReference type="InterPro" id="IPR036724">
    <property type="entry name" value="Cobalamin-bd_sf"/>
</dbReference>
<dbReference type="EC" id="2.1.1.13" evidence="5"/>
<gene>
    <name evidence="5" type="primary">metH_2</name>
    <name evidence="5" type="ORF">SPSIL_001550</name>
</gene>
<dbReference type="GO" id="GO:0032259">
    <property type="term" value="P:methylation"/>
    <property type="evidence" value="ECO:0007669"/>
    <property type="project" value="UniProtKB-KW"/>
</dbReference>
<dbReference type="SMART" id="SM01018">
    <property type="entry name" value="B12-binding_2"/>
    <property type="match status" value="1"/>
</dbReference>
<evidence type="ECO:0000256" key="1">
    <source>
        <dbReference type="ARBA" id="ARBA00022723"/>
    </source>
</evidence>
<dbReference type="EMBL" id="CP155573">
    <property type="protein sequence ID" value="XFO64065.1"/>
    <property type="molecule type" value="Genomic_DNA"/>
</dbReference>
<reference evidence="5" key="1">
    <citation type="submission" date="2024-05" db="EMBL/GenBank/DDBJ databases">
        <title>Isolation and characterization of Sporomusa carbonis sp. nov., a carboxydotrophic hydrogenogen in the genus of Sporomusa isolated from a charcoal burning pile.</title>
        <authorList>
            <person name="Boeer T."/>
            <person name="Rosenbaum F."/>
            <person name="Eysell L."/>
            <person name="Mueller V."/>
            <person name="Daniel R."/>
            <person name="Poehlein A."/>
        </authorList>
    </citation>
    <scope>NUCLEOTIDE SEQUENCE [LARGE SCALE GENOMIC DNA]</scope>
    <source>
        <strain evidence="5">DSM 10669</strain>
    </source>
</reference>
<feature type="domain" description="B12-binding N-terminal" evidence="4">
    <location>
        <begin position="1"/>
        <end position="93"/>
    </location>
</feature>
<protein>
    <submittedName>
        <fullName evidence="5">Methionine synthase</fullName>
        <ecNumber evidence="5">2.1.1.13</ecNumber>
    </submittedName>
</protein>
<dbReference type="PROSITE" id="PS51337">
    <property type="entry name" value="B12_BINDING_NTER"/>
    <property type="match status" value="1"/>
</dbReference>
<dbReference type="Pfam" id="PF02607">
    <property type="entry name" value="B12-binding_2"/>
    <property type="match status" value="1"/>
</dbReference>
<dbReference type="PANTHER" id="PTHR45833:SF1">
    <property type="entry name" value="METHIONINE SYNTHASE"/>
    <property type="match status" value="1"/>
</dbReference>
<dbReference type="PANTHER" id="PTHR45833">
    <property type="entry name" value="METHIONINE SYNTHASE"/>
    <property type="match status" value="1"/>
</dbReference>
<dbReference type="GO" id="GO:0008705">
    <property type="term" value="F:methionine synthase activity"/>
    <property type="evidence" value="ECO:0007669"/>
    <property type="project" value="UniProtKB-EC"/>
</dbReference>
<evidence type="ECO:0000313" key="5">
    <source>
        <dbReference type="EMBL" id="XFO64065.1"/>
    </source>
</evidence>
<dbReference type="Proteomes" id="UP000216752">
    <property type="component" value="Chromosome"/>
</dbReference>
<evidence type="ECO:0000256" key="2">
    <source>
        <dbReference type="ARBA" id="ARBA00023285"/>
    </source>
</evidence>
<keyword evidence="2" id="KW-0170">Cobalt</keyword>
<keyword evidence="5" id="KW-0808">Transferase</keyword>
<keyword evidence="6" id="KW-1185">Reference proteome</keyword>
<dbReference type="SUPFAM" id="SSF47644">
    <property type="entry name" value="Methionine synthase domain"/>
    <property type="match status" value="1"/>
</dbReference>
<dbReference type="InterPro" id="IPR003759">
    <property type="entry name" value="Cbl-bd_cap"/>
</dbReference>
<dbReference type="PROSITE" id="PS51332">
    <property type="entry name" value="B12_BINDING"/>
    <property type="match status" value="1"/>
</dbReference>
<dbReference type="SUPFAM" id="SSF52242">
    <property type="entry name" value="Cobalamin (vitamin B12)-binding domain"/>
    <property type="match status" value="1"/>
</dbReference>
<dbReference type="Gene3D" id="1.10.1240.10">
    <property type="entry name" value="Methionine synthase domain"/>
    <property type="match status" value="1"/>
</dbReference>
<dbReference type="CDD" id="cd02070">
    <property type="entry name" value="corrinoid_protein_B12-BD"/>
    <property type="match status" value="1"/>
</dbReference>
<dbReference type="InterPro" id="IPR050554">
    <property type="entry name" value="Met_Synthase/Corrinoid"/>
</dbReference>